<evidence type="ECO:0000256" key="2">
    <source>
        <dbReference type="ARBA" id="ARBA00005791"/>
    </source>
</evidence>
<dbReference type="PANTHER" id="PTHR13887:SF14">
    <property type="entry name" value="DISULFIDE BOND FORMATION PROTEIN D"/>
    <property type="match status" value="1"/>
</dbReference>
<keyword evidence="6" id="KW-0676">Redox-active center</keyword>
<evidence type="ECO:0000256" key="4">
    <source>
        <dbReference type="ARBA" id="ARBA00023002"/>
    </source>
</evidence>
<comment type="function">
    <text evidence="1">May be required for disulfide bond formation in some proteins.</text>
</comment>
<accession>A0A6L3B1D4</accession>
<proteinExistence type="inferred from homology"/>
<dbReference type="PROSITE" id="PS51352">
    <property type="entry name" value="THIOREDOXIN_2"/>
    <property type="match status" value="1"/>
</dbReference>
<evidence type="ECO:0000313" key="9">
    <source>
        <dbReference type="EMBL" id="KAA0686120.1"/>
    </source>
</evidence>
<evidence type="ECO:0000256" key="7">
    <source>
        <dbReference type="SAM" id="SignalP"/>
    </source>
</evidence>
<evidence type="ECO:0000256" key="5">
    <source>
        <dbReference type="ARBA" id="ARBA00023157"/>
    </source>
</evidence>
<feature type="signal peptide" evidence="7">
    <location>
        <begin position="1"/>
        <end position="19"/>
    </location>
</feature>
<dbReference type="PANTHER" id="PTHR13887">
    <property type="entry name" value="GLUTATHIONE S-TRANSFERASE KAPPA"/>
    <property type="match status" value="1"/>
</dbReference>
<dbReference type="GO" id="GO:0016491">
    <property type="term" value="F:oxidoreductase activity"/>
    <property type="evidence" value="ECO:0007669"/>
    <property type="project" value="UniProtKB-KW"/>
</dbReference>
<dbReference type="Proteomes" id="UP000476837">
    <property type="component" value="Unassembled WGS sequence"/>
</dbReference>
<sequence>MTKRTLVVLTAIVSVVVFAAAGWWVTARQAENASAKVADTAVLVRPHSPIFGPKTAPVTIVEFFDPACETCRAFYPVVKEIMAKFPDQVRLVIRYTPLHQGSDEVVRLLETARQQRKFEPVLEAILRAQPLWASHSAPRLDKAWEAAAAAGLDIAKARNTLMLPEVTAVLDQDRSDSAAVGAQKTPTFLVNGKHLPSFGAQQLYDLVESEVRTTRATSAKGG</sequence>
<name>A0A6L3B1D4_AZOBR</name>
<feature type="domain" description="Thioredoxin" evidence="8">
    <location>
        <begin position="24"/>
        <end position="212"/>
    </location>
</feature>
<dbReference type="InterPro" id="IPR013766">
    <property type="entry name" value="Thioredoxin_domain"/>
</dbReference>
<evidence type="ECO:0000259" key="8">
    <source>
        <dbReference type="PROSITE" id="PS51352"/>
    </source>
</evidence>
<comment type="caution">
    <text evidence="9">The sequence shown here is derived from an EMBL/GenBank/DDBJ whole genome shotgun (WGS) entry which is preliminary data.</text>
</comment>
<dbReference type="InterPro" id="IPR012336">
    <property type="entry name" value="Thioredoxin-like_fold"/>
</dbReference>
<evidence type="ECO:0000256" key="6">
    <source>
        <dbReference type="ARBA" id="ARBA00023284"/>
    </source>
</evidence>
<organism evidence="9 10">
    <name type="scientific">Azospirillum brasilense</name>
    <dbReference type="NCBI Taxonomy" id="192"/>
    <lineage>
        <taxon>Bacteria</taxon>
        <taxon>Pseudomonadati</taxon>
        <taxon>Pseudomonadota</taxon>
        <taxon>Alphaproteobacteria</taxon>
        <taxon>Rhodospirillales</taxon>
        <taxon>Azospirillaceae</taxon>
        <taxon>Azospirillum</taxon>
    </lineage>
</organism>
<reference evidence="9 10" key="1">
    <citation type="submission" date="2018-07" db="EMBL/GenBank/DDBJ databases">
        <title>Genome sequence of Roseomonas fauriae ATCC 49958.</title>
        <authorList>
            <person name="Sant'Anna F.H."/>
            <person name="Baldani J.I."/>
            <person name="Zilli J.E."/>
            <person name="Reis V.M."/>
            <person name="Hartmann A."/>
            <person name="Cruz L."/>
            <person name="de Souza E.M."/>
            <person name="de Oliveira Pedrosa F."/>
            <person name="Passaglia L.M.P."/>
        </authorList>
    </citation>
    <scope>NUCLEOTIDE SEQUENCE [LARGE SCALE GENOMIC DNA]</scope>
    <source>
        <strain evidence="9 10">ATCC 49958</strain>
    </source>
</reference>
<keyword evidence="3 7" id="KW-0732">Signal</keyword>
<dbReference type="SUPFAM" id="SSF52833">
    <property type="entry name" value="Thioredoxin-like"/>
    <property type="match status" value="1"/>
</dbReference>
<gene>
    <name evidence="9" type="ORF">DS837_10470</name>
</gene>
<evidence type="ECO:0000256" key="1">
    <source>
        <dbReference type="ARBA" id="ARBA00003565"/>
    </source>
</evidence>
<evidence type="ECO:0000256" key="3">
    <source>
        <dbReference type="ARBA" id="ARBA00022729"/>
    </source>
</evidence>
<protein>
    <submittedName>
        <fullName evidence="9">Disulfide bond formation protein DsbA</fullName>
    </submittedName>
</protein>
<dbReference type="Gene3D" id="3.40.30.10">
    <property type="entry name" value="Glutaredoxin"/>
    <property type="match status" value="1"/>
</dbReference>
<keyword evidence="4" id="KW-0560">Oxidoreductase</keyword>
<dbReference type="InterPro" id="IPR036249">
    <property type="entry name" value="Thioredoxin-like_sf"/>
</dbReference>
<evidence type="ECO:0000313" key="10">
    <source>
        <dbReference type="Proteomes" id="UP000476837"/>
    </source>
</evidence>
<keyword evidence="5" id="KW-1015">Disulfide bond</keyword>
<feature type="chain" id="PRO_5026657298" evidence="7">
    <location>
        <begin position="20"/>
        <end position="222"/>
    </location>
</feature>
<comment type="similarity">
    <text evidence="2">Belongs to the thioredoxin family. DsbA subfamily.</text>
</comment>
<dbReference type="EMBL" id="QOKV01000005">
    <property type="protein sequence ID" value="KAA0686120.1"/>
    <property type="molecule type" value="Genomic_DNA"/>
</dbReference>
<dbReference type="Pfam" id="PF13462">
    <property type="entry name" value="Thioredoxin_4"/>
    <property type="match status" value="1"/>
</dbReference>
<dbReference type="AlphaFoldDB" id="A0A6L3B1D4"/>
<dbReference type="RefSeq" id="WP_149164692.1">
    <property type="nucleotide sequence ID" value="NZ_QOKV01000005.1"/>
</dbReference>